<dbReference type="AlphaFoldDB" id="A0A0G4M384"/>
<feature type="domain" description="Zn(2)-C6 fungal-type" evidence="8">
    <location>
        <begin position="83"/>
        <end position="111"/>
    </location>
</feature>
<evidence type="ECO:0000256" key="5">
    <source>
        <dbReference type="ARBA" id="ARBA00023163"/>
    </source>
</evidence>
<dbReference type="Proteomes" id="UP000044602">
    <property type="component" value="Unassembled WGS sequence"/>
</dbReference>
<keyword evidence="6" id="KW-0539">Nucleus</keyword>
<keyword evidence="5" id="KW-0804">Transcription</keyword>
<dbReference type="STRING" id="100787.A0A0G4M384"/>
<reference evidence="9 10" key="1">
    <citation type="submission" date="2015-05" db="EMBL/GenBank/DDBJ databases">
        <authorList>
            <person name="Wang D.B."/>
            <person name="Wang M."/>
        </authorList>
    </citation>
    <scope>NUCLEOTIDE SEQUENCE [LARGE SCALE GENOMIC DNA]</scope>
    <source>
        <strain evidence="9">VL1</strain>
    </source>
</reference>
<evidence type="ECO:0000256" key="2">
    <source>
        <dbReference type="ARBA" id="ARBA00022833"/>
    </source>
</evidence>
<accession>A0A0G4M384</accession>
<dbReference type="GO" id="GO:0003677">
    <property type="term" value="F:DNA binding"/>
    <property type="evidence" value="ECO:0007669"/>
    <property type="project" value="UniProtKB-KW"/>
</dbReference>
<evidence type="ECO:0000313" key="9">
    <source>
        <dbReference type="EMBL" id="CRK28758.1"/>
    </source>
</evidence>
<evidence type="ECO:0000256" key="6">
    <source>
        <dbReference type="ARBA" id="ARBA00023242"/>
    </source>
</evidence>
<keyword evidence="2" id="KW-0862">Zinc</keyword>
<protein>
    <recommendedName>
        <fullName evidence="8">Zn(2)-C6 fungal-type domain-containing protein</fullName>
    </recommendedName>
</protein>
<dbReference type="PANTHER" id="PTHR36206">
    <property type="entry name" value="ASPERCRYPTIN BIOSYNTHESIS CLUSTER-SPECIFIC TRANSCRIPTION REGULATOR ATNN-RELATED"/>
    <property type="match status" value="1"/>
</dbReference>
<keyword evidence="3" id="KW-0805">Transcription regulation</keyword>
<evidence type="ECO:0000313" key="10">
    <source>
        <dbReference type="Proteomes" id="UP000044602"/>
    </source>
</evidence>
<sequence>MQRQPTAGTPPLSSSGSALDTPEASGGGLETSDATEARTGRLKFKHYDANTGGFQQAVPGMAVFSLPSRSRSRGAGFPRTRTGCKECKRRRVKCDEATPVCRRCIQGGHLCEGLLHPSVVVPRPKARQQQQQQQQQQQVEAVVKRMDVQQGVDYVSTLFPGQHEWDSFIAFVQVAEQGGSLPADNVMELVPKVALEDAALREICCSIGALNLRNLQATRAIDQARHRSSLEHYGRALRAVASAGQSNDSFLRTILASLTFVTADILRGDSRTAFAHYAHSRRMMAQHISRRSAETGLDVTRLPLDMLESSAYNMMQRIATHPWAQDAQIEAADAEGRLFLSALPHRHRLQNMPMRFSTTEDAVRWWDVTQHKIMNTIQAWQASQAGQATAVTGNAGDAGEEEADIWGECLALTDRWRSAFRPLLYSARQSKGTQPSIYLQCLTLESLLREAVAALQAQRRLRPDYHMRPPAATTPVYLEMARETRRLVWQKLDRAVDVPVGLESALIRPLAFVVYKTQNAQVVDEVRAILIEFSENLQIATLLLGLMEGKGEGTVLELIDRGWKWHFTCAGCSSGVANMLRGKRQP</sequence>
<evidence type="ECO:0000259" key="8">
    <source>
        <dbReference type="PROSITE" id="PS50048"/>
    </source>
</evidence>
<feature type="compositionally biased region" description="Polar residues" evidence="7">
    <location>
        <begin position="1"/>
        <end position="18"/>
    </location>
</feature>
<dbReference type="Pfam" id="PF00172">
    <property type="entry name" value="Zn_clus"/>
    <property type="match status" value="1"/>
</dbReference>
<dbReference type="InterPro" id="IPR036864">
    <property type="entry name" value="Zn2-C6_fun-type_DNA-bd_sf"/>
</dbReference>
<dbReference type="SMART" id="SM00066">
    <property type="entry name" value="GAL4"/>
    <property type="match status" value="1"/>
</dbReference>
<dbReference type="GO" id="GO:0000981">
    <property type="term" value="F:DNA-binding transcription factor activity, RNA polymerase II-specific"/>
    <property type="evidence" value="ECO:0007669"/>
    <property type="project" value="InterPro"/>
</dbReference>
<keyword evidence="10" id="KW-1185">Reference proteome</keyword>
<feature type="region of interest" description="Disordered" evidence="7">
    <location>
        <begin position="1"/>
        <end position="36"/>
    </location>
</feature>
<proteinExistence type="predicted"/>
<name>A0A0G4M384_VERLO</name>
<dbReference type="PROSITE" id="PS50048">
    <property type="entry name" value="ZN2_CY6_FUNGAL_2"/>
    <property type="match status" value="1"/>
</dbReference>
<dbReference type="InterPro" id="IPR001138">
    <property type="entry name" value="Zn2Cys6_DnaBD"/>
</dbReference>
<keyword evidence="1" id="KW-0479">Metal-binding</keyword>
<dbReference type="Gene3D" id="4.10.240.10">
    <property type="entry name" value="Zn(2)-C6 fungal-type DNA-binding domain"/>
    <property type="match status" value="1"/>
</dbReference>
<gene>
    <name evidence="9" type="ORF">BN1708_004741</name>
</gene>
<evidence type="ECO:0000256" key="1">
    <source>
        <dbReference type="ARBA" id="ARBA00022723"/>
    </source>
</evidence>
<dbReference type="EMBL" id="CVQH01020862">
    <property type="protein sequence ID" value="CRK28758.1"/>
    <property type="molecule type" value="Genomic_DNA"/>
</dbReference>
<keyword evidence="4" id="KW-0238">DNA-binding</keyword>
<evidence type="ECO:0000256" key="7">
    <source>
        <dbReference type="SAM" id="MobiDB-lite"/>
    </source>
</evidence>
<dbReference type="PANTHER" id="PTHR36206:SF13">
    <property type="entry name" value="TRANSCRIPTIONAL REGULATORY PROTEIN MOC3"/>
    <property type="match status" value="1"/>
</dbReference>
<dbReference type="SUPFAM" id="SSF57701">
    <property type="entry name" value="Zn2/Cys6 DNA-binding domain"/>
    <property type="match status" value="1"/>
</dbReference>
<dbReference type="CDD" id="cd00067">
    <property type="entry name" value="GAL4"/>
    <property type="match status" value="1"/>
</dbReference>
<evidence type="ECO:0000256" key="3">
    <source>
        <dbReference type="ARBA" id="ARBA00023015"/>
    </source>
</evidence>
<organism evidence="9 10">
    <name type="scientific">Verticillium longisporum</name>
    <name type="common">Verticillium dahliae var. longisporum</name>
    <dbReference type="NCBI Taxonomy" id="100787"/>
    <lineage>
        <taxon>Eukaryota</taxon>
        <taxon>Fungi</taxon>
        <taxon>Dikarya</taxon>
        <taxon>Ascomycota</taxon>
        <taxon>Pezizomycotina</taxon>
        <taxon>Sordariomycetes</taxon>
        <taxon>Hypocreomycetidae</taxon>
        <taxon>Glomerellales</taxon>
        <taxon>Plectosphaerellaceae</taxon>
        <taxon>Verticillium</taxon>
    </lineage>
</organism>
<dbReference type="InterPro" id="IPR052360">
    <property type="entry name" value="Transcr_Regulatory_Proteins"/>
</dbReference>
<evidence type="ECO:0000256" key="4">
    <source>
        <dbReference type="ARBA" id="ARBA00023125"/>
    </source>
</evidence>
<dbReference type="PROSITE" id="PS00463">
    <property type="entry name" value="ZN2_CY6_FUNGAL_1"/>
    <property type="match status" value="1"/>
</dbReference>
<dbReference type="GO" id="GO:0008270">
    <property type="term" value="F:zinc ion binding"/>
    <property type="evidence" value="ECO:0007669"/>
    <property type="project" value="InterPro"/>
</dbReference>